<proteinExistence type="predicted"/>
<reference evidence="4 5" key="1">
    <citation type="submission" date="2014-03" db="EMBL/GenBank/DDBJ databases">
        <title>Genomics of Bifidobacteria.</title>
        <authorList>
            <person name="Ventura M."/>
            <person name="Milani C."/>
            <person name="Lugli G.A."/>
        </authorList>
    </citation>
    <scope>NUCLEOTIDE SEQUENCE [LARGE SCALE GENOMIC DNA]</scope>
    <source>
        <strain evidence="4 5">LMG 21811</strain>
    </source>
</reference>
<dbReference type="STRING" id="78346.BRUM_1350"/>
<feature type="compositionally biased region" description="Basic and acidic residues" evidence="3">
    <location>
        <begin position="156"/>
        <end position="173"/>
    </location>
</feature>
<comment type="caution">
    <text evidence="4">The sequence shown here is derived from an EMBL/GenBank/DDBJ whole genome shotgun (WGS) entry which is preliminary data.</text>
</comment>
<dbReference type="InterPro" id="IPR000424">
    <property type="entry name" value="Primosome_PriB/ssb"/>
</dbReference>
<accession>A0A087D217</accession>
<dbReference type="GO" id="GO:0003697">
    <property type="term" value="F:single-stranded DNA binding"/>
    <property type="evidence" value="ECO:0007669"/>
    <property type="project" value="InterPro"/>
</dbReference>
<evidence type="ECO:0000256" key="1">
    <source>
        <dbReference type="ARBA" id="ARBA00023125"/>
    </source>
</evidence>
<protein>
    <submittedName>
        <fullName evidence="4">Single-strand DNA binding protein</fullName>
    </submittedName>
</protein>
<evidence type="ECO:0000256" key="3">
    <source>
        <dbReference type="SAM" id="MobiDB-lite"/>
    </source>
</evidence>
<dbReference type="InterPro" id="IPR012340">
    <property type="entry name" value="NA-bd_OB-fold"/>
</dbReference>
<dbReference type="eggNOG" id="COG0629">
    <property type="taxonomic scope" value="Bacteria"/>
</dbReference>
<dbReference type="PROSITE" id="PS50935">
    <property type="entry name" value="SSB"/>
    <property type="match status" value="1"/>
</dbReference>
<dbReference type="SUPFAM" id="SSF50249">
    <property type="entry name" value="Nucleic acid-binding proteins"/>
    <property type="match status" value="1"/>
</dbReference>
<keyword evidence="5" id="KW-1185">Reference proteome</keyword>
<evidence type="ECO:0000256" key="2">
    <source>
        <dbReference type="PROSITE-ProRule" id="PRU00252"/>
    </source>
</evidence>
<evidence type="ECO:0000313" key="5">
    <source>
        <dbReference type="Proteomes" id="UP000029078"/>
    </source>
</evidence>
<feature type="region of interest" description="Disordered" evidence="3">
    <location>
        <begin position="124"/>
        <end position="191"/>
    </location>
</feature>
<dbReference type="EMBL" id="JGZL01000008">
    <property type="protein sequence ID" value="KFI89567.1"/>
    <property type="molecule type" value="Genomic_DNA"/>
</dbReference>
<sequence length="191" mass="21259">MAQQQGLLTVTGYVGGNPTQFNREGMPHASSFRLASTRRYFDGRTQQWRDLPTTWITVKAYRGLSESICQSFKKGEPVIVSGVLASESWVDQSGKRQSKLVMEANAAGHDLNYGVSTLRRFAKQNDGQDTRVERTSARDPYARSDRPQEVAPVEVLEERNADPAESWEERPAGMDENAAEAPQEEFGGDGF</sequence>
<dbReference type="Gene3D" id="2.40.50.140">
    <property type="entry name" value="Nucleic acid-binding proteins"/>
    <property type="match status" value="1"/>
</dbReference>
<keyword evidence="1 2" id="KW-0238">DNA-binding</keyword>
<evidence type="ECO:0000313" key="4">
    <source>
        <dbReference type="EMBL" id="KFI89567.1"/>
    </source>
</evidence>
<dbReference type="Pfam" id="PF00436">
    <property type="entry name" value="SSB"/>
    <property type="match status" value="1"/>
</dbReference>
<feature type="compositionally biased region" description="Basic and acidic residues" evidence="3">
    <location>
        <begin position="126"/>
        <end position="148"/>
    </location>
</feature>
<organism evidence="4 5">
    <name type="scientific">Bifidobacterium ruminantium</name>
    <dbReference type="NCBI Taxonomy" id="78346"/>
    <lineage>
        <taxon>Bacteria</taxon>
        <taxon>Bacillati</taxon>
        <taxon>Actinomycetota</taxon>
        <taxon>Actinomycetes</taxon>
        <taxon>Bifidobacteriales</taxon>
        <taxon>Bifidobacteriaceae</taxon>
        <taxon>Bifidobacterium</taxon>
    </lineage>
</organism>
<name>A0A087D217_BIFRU</name>
<dbReference type="Proteomes" id="UP000029078">
    <property type="component" value="Unassembled WGS sequence"/>
</dbReference>
<feature type="compositionally biased region" description="Acidic residues" evidence="3">
    <location>
        <begin position="182"/>
        <end position="191"/>
    </location>
</feature>
<dbReference type="AlphaFoldDB" id="A0A087D217"/>
<gene>
    <name evidence="4" type="ORF">BRUM_1350</name>
</gene>
<dbReference type="RefSeq" id="WP_026646284.1">
    <property type="nucleotide sequence ID" value="NZ_JACJUA010000001.1"/>
</dbReference>
<dbReference type="CDD" id="cd04496">
    <property type="entry name" value="SSB_OBF"/>
    <property type="match status" value="1"/>
</dbReference>